<feature type="binding site" evidence="4">
    <location>
        <position position="134"/>
    </location>
    <ligand>
        <name>ATP</name>
        <dbReference type="ChEBI" id="CHEBI:30616"/>
    </ligand>
</feature>
<name>A0ABU3BMW0_9BACT</name>
<keyword evidence="3 4" id="KW-0067">ATP-binding</keyword>
<feature type="binding site" evidence="4">
    <location>
        <begin position="260"/>
        <end position="261"/>
    </location>
    <ligand>
        <name>ATP</name>
        <dbReference type="ChEBI" id="CHEBI:30616"/>
    </ligand>
</feature>
<dbReference type="PANTHER" id="PTHR11609">
    <property type="entry name" value="PURINE BIOSYNTHESIS PROTEIN 6/7, PUR6/7"/>
    <property type="match status" value="1"/>
</dbReference>
<dbReference type="InterPro" id="IPR003135">
    <property type="entry name" value="ATP-grasp_carboxylate-amine"/>
</dbReference>
<dbReference type="Gene3D" id="3.30.470.20">
    <property type="entry name" value="ATP-grasp fold, B domain"/>
    <property type="match status" value="1"/>
</dbReference>
<dbReference type="RefSeq" id="WP_311661856.1">
    <property type="nucleotide sequence ID" value="NZ_JAVRHT010000003.1"/>
</dbReference>
<dbReference type="Gene3D" id="3.30.1490.20">
    <property type="entry name" value="ATP-grasp fold, A domain"/>
    <property type="match status" value="1"/>
</dbReference>
<evidence type="ECO:0000256" key="4">
    <source>
        <dbReference type="HAMAP-Rule" id="MF_01928"/>
    </source>
</evidence>
<dbReference type="InterPro" id="IPR016185">
    <property type="entry name" value="PreATP-grasp_dom_sf"/>
</dbReference>
<evidence type="ECO:0000256" key="2">
    <source>
        <dbReference type="ARBA" id="ARBA00022755"/>
    </source>
</evidence>
<dbReference type="EMBL" id="JAVRHT010000003">
    <property type="protein sequence ID" value="MDT0630624.1"/>
    <property type="molecule type" value="Genomic_DNA"/>
</dbReference>
<comment type="subunit">
    <text evidence="4 5">Homodimer.</text>
</comment>
<comment type="caution">
    <text evidence="7">The sequence shown here is derived from an EMBL/GenBank/DDBJ whole genome shotgun (WGS) entry which is preliminary data.</text>
</comment>
<dbReference type="EC" id="6.3.4.18" evidence="4 5"/>
<sequence>MVLGILGGGQLGRMTAFAAARLGVDVRVLAPSASGPTAPLAHVTVGDWEDASVLGPWAEACDVVTVESEWAPADRVPAGVPVRPGVEALVAIRHKGRQRARLAEHGLPQPAHVWAATRGEALAALERFGAVVCKRFEGSYDGYGNATCRTEADVQAAWDDLSAEDGLLVEAFVPFEAEAAVTVARRPTVDGRGGAAVVYPVVRSEHRDHRLWAAWAPAGFPESVEAEARRVALATVEALDVVGVATVEVFVAEGGAVLVNEVAPRPHNTAHLTIDASHTSQFENHVRAVLDWPLGDPGLRVPAACVVNVLGEREGGVAPGLSDALAVDGASVHLYGKTEVRPARKMGHVTATAPTVEAARERAEAAAEAVRL</sequence>
<keyword evidence="2 4" id="KW-0658">Purine biosynthesis</keyword>
<keyword evidence="8" id="KW-1185">Reference proteome</keyword>
<evidence type="ECO:0000259" key="6">
    <source>
        <dbReference type="PROSITE" id="PS50975"/>
    </source>
</evidence>
<dbReference type="Gene3D" id="3.40.50.20">
    <property type="match status" value="1"/>
</dbReference>
<dbReference type="Pfam" id="PF22660">
    <property type="entry name" value="RS_preATP-grasp-like"/>
    <property type="match status" value="1"/>
</dbReference>
<dbReference type="InterPro" id="IPR005875">
    <property type="entry name" value="PurK"/>
</dbReference>
<dbReference type="InterPro" id="IPR011054">
    <property type="entry name" value="Rudment_hybrid_motif"/>
</dbReference>
<dbReference type="InterPro" id="IPR040686">
    <property type="entry name" value="PurK_C"/>
</dbReference>
<dbReference type="SUPFAM" id="SSF56059">
    <property type="entry name" value="Glutathione synthetase ATP-binding domain-like"/>
    <property type="match status" value="1"/>
</dbReference>
<dbReference type="InterPro" id="IPR011761">
    <property type="entry name" value="ATP-grasp"/>
</dbReference>
<accession>A0ABU3BMW0</accession>
<evidence type="ECO:0000256" key="3">
    <source>
        <dbReference type="ARBA" id="ARBA00022840"/>
    </source>
</evidence>
<protein>
    <recommendedName>
        <fullName evidence="4 5">N5-carboxyaminoimidazole ribonucleotide synthase</fullName>
        <shortName evidence="4 5">N5-CAIR synthase</shortName>
        <ecNumber evidence="4 5">6.3.4.18</ecNumber>
    </recommendedName>
    <alternativeName>
        <fullName evidence="4 5">5-(carboxyamino)imidazole ribonucleotide synthetase</fullName>
    </alternativeName>
</protein>
<dbReference type="InterPro" id="IPR054350">
    <property type="entry name" value="PurT/PurK_preATP-grasp"/>
</dbReference>
<comment type="similarity">
    <text evidence="4 5">Belongs to the PurK/PurT family.</text>
</comment>
<dbReference type="PROSITE" id="PS50975">
    <property type="entry name" value="ATP_GRASP"/>
    <property type="match status" value="1"/>
</dbReference>
<dbReference type="Pfam" id="PF02222">
    <property type="entry name" value="ATP-grasp"/>
    <property type="match status" value="1"/>
</dbReference>
<dbReference type="Proteomes" id="UP001267426">
    <property type="component" value="Unassembled WGS sequence"/>
</dbReference>
<organism evidence="7 8">
    <name type="scientific">Rubrivirga litoralis</name>
    <dbReference type="NCBI Taxonomy" id="3075598"/>
    <lineage>
        <taxon>Bacteria</taxon>
        <taxon>Pseudomonadati</taxon>
        <taxon>Rhodothermota</taxon>
        <taxon>Rhodothermia</taxon>
        <taxon>Rhodothermales</taxon>
        <taxon>Rubricoccaceae</taxon>
        <taxon>Rubrivirga</taxon>
    </lineage>
</organism>
<dbReference type="GO" id="GO:0034028">
    <property type="term" value="F:5-(carboxyamino)imidazole ribonucleotide synthase activity"/>
    <property type="evidence" value="ECO:0007669"/>
    <property type="project" value="UniProtKB-EC"/>
</dbReference>
<keyword evidence="1 4" id="KW-0547">Nucleotide-binding</keyword>
<feature type="binding site" evidence="4">
    <location>
        <begin position="170"/>
        <end position="173"/>
    </location>
    <ligand>
        <name>ATP</name>
        <dbReference type="ChEBI" id="CHEBI:30616"/>
    </ligand>
</feature>
<feature type="binding site" evidence="4">
    <location>
        <position position="178"/>
    </location>
    <ligand>
        <name>ATP</name>
        <dbReference type="ChEBI" id="CHEBI:30616"/>
    </ligand>
</feature>
<comment type="pathway">
    <text evidence="4 5">Purine metabolism; IMP biosynthesis via de novo pathway; 5-amino-1-(5-phospho-D-ribosyl)imidazole-4-carboxylate from 5-amino-1-(5-phospho-D-ribosyl)imidazole (N5-CAIR route): step 1/2.</text>
</comment>
<comment type="catalytic activity">
    <reaction evidence="4 5">
        <text>5-amino-1-(5-phospho-beta-D-ribosyl)imidazole + hydrogencarbonate + ATP = 5-carboxyamino-1-(5-phospho-D-ribosyl)imidazole + ADP + phosphate + 2 H(+)</text>
        <dbReference type="Rhea" id="RHEA:19317"/>
        <dbReference type="ChEBI" id="CHEBI:15378"/>
        <dbReference type="ChEBI" id="CHEBI:17544"/>
        <dbReference type="ChEBI" id="CHEBI:30616"/>
        <dbReference type="ChEBI" id="CHEBI:43474"/>
        <dbReference type="ChEBI" id="CHEBI:58730"/>
        <dbReference type="ChEBI" id="CHEBI:137981"/>
        <dbReference type="ChEBI" id="CHEBI:456216"/>
        <dbReference type="EC" id="6.3.4.18"/>
    </reaction>
</comment>
<dbReference type="Pfam" id="PF17769">
    <property type="entry name" value="PurK_C"/>
    <property type="match status" value="1"/>
</dbReference>
<evidence type="ECO:0000313" key="7">
    <source>
        <dbReference type="EMBL" id="MDT0630624.1"/>
    </source>
</evidence>
<reference evidence="7 8" key="1">
    <citation type="submission" date="2023-09" db="EMBL/GenBank/DDBJ databases">
        <authorList>
            <person name="Rey-Velasco X."/>
        </authorList>
    </citation>
    <scope>NUCLEOTIDE SEQUENCE [LARGE SCALE GENOMIC DNA]</scope>
    <source>
        <strain evidence="7 8">F394</strain>
    </source>
</reference>
<comment type="function">
    <text evidence="4">Catalyzes the ATP-dependent conversion of 5-aminoimidazole ribonucleotide (AIR) and HCO(3)(-) to N5-carboxyaminoimidazole ribonucleotide (N5-CAIR).</text>
</comment>
<comment type="caution">
    <text evidence="4">Lacks conserved residue(s) required for the propagation of feature annotation.</text>
</comment>
<keyword evidence="4 5" id="KW-0436">Ligase</keyword>
<dbReference type="HAMAP" id="MF_01928">
    <property type="entry name" value="PurK"/>
    <property type="match status" value="1"/>
</dbReference>
<gene>
    <name evidence="4 5 7" type="primary">purK</name>
    <name evidence="7" type="ORF">RM540_02590</name>
</gene>
<dbReference type="SUPFAM" id="SSF51246">
    <property type="entry name" value="Rudiment single hybrid motif"/>
    <property type="match status" value="1"/>
</dbReference>
<proteinExistence type="inferred from homology"/>
<evidence type="ECO:0000256" key="1">
    <source>
        <dbReference type="ARBA" id="ARBA00022741"/>
    </source>
</evidence>
<evidence type="ECO:0000256" key="5">
    <source>
        <dbReference type="RuleBase" id="RU361200"/>
    </source>
</evidence>
<feature type="binding site" evidence="4">
    <location>
        <position position="95"/>
    </location>
    <ligand>
        <name>ATP</name>
        <dbReference type="ChEBI" id="CHEBI:30616"/>
    </ligand>
</feature>
<dbReference type="InterPro" id="IPR013815">
    <property type="entry name" value="ATP_grasp_subdomain_1"/>
</dbReference>
<feature type="domain" description="ATP-grasp" evidence="6">
    <location>
        <begin position="99"/>
        <end position="290"/>
    </location>
</feature>
<feature type="binding site" evidence="4">
    <location>
        <position position="206"/>
    </location>
    <ligand>
        <name>ATP</name>
        <dbReference type="ChEBI" id="CHEBI:30616"/>
    </ligand>
</feature>
<comment type="function">
    <text evidence="5">Catalyzes the ATP-dependent conversion of 5-aminoimidazole ribonucleotide (AIR) and HCO(3)- to N5-carboxyaminoimidazole ribonucleotide (N5-CAIR).</text>
</comment>
<dbReference type="SUPFAM" id="SSF52440">
    <property type="entry name" value="PreATP-grasp domain"/>
    <property type="match status" value="1"/>
</dbReference>
<dbReference type="PANTHER" id="PTHR11609:SF5">
    <property type="entry name" value="PHOSPHORIBOSYLAMINOIMIDAZOLE CARBOXYLASE"/>
    <property type="match status" value="1"/>
</dbReference>
<dbReference type="NCBIfam" id="TIGR01161">
    <property type="entry name" value="purK"/>
    <property type="match status" value="1"/>
</dbReference>
<evidence type="ECO:0000313" key="8">
    <source>
        <dbReference type="Proteomes" id="UP001267426"/>
    </source>
</evidence>